<evidence type="ECO:0000256" key="1">
    <source>
        <dbReference type="ARBA" id="ARBA00004370"/>
    </source>
</evidence>
<dbReference type="OrthoDB" id="8541181at2"/>
<dbReference type="PANTHER" id="PTHR10465">
    <property type="entry name" value="TRANSMEMBRANE GTPASE FZO1"/>
    <property type="match status" value="1"/>
</dbReference>
<evidence type="ECO:0000256" key="6">
    <source>
        <dbReference type="SAM" id="Phobius"/>
    </source>
</evidence>
<proteinExistence type="predicted"/>
<dbReference type="STRING" id="765912.Thimo_2232"/>
<feature type="domain" description="Dynamin N-terminal" evidence="7">
    <location>
        <begin position="62"/>
        <end position="217"/>
    </location>
</feature>
<reference evidence="8 9" key="1">
    <citation type="submission" date="2011-09" db="EMBL/GenBank/DDBJ databases">
        <title>Complete sequence of chromosome of Thioflavicoccus mobilis 8321.</title>
        <authorList>
            <consortium name="US DOE Joint Genome Institute"/>
            <person name="Lucas S."/>
            <person name="Han J."/>
            <person name="Lapidus A."/>
            <person name="Cheng J.-F."/>
            <person name="Goodwin L."/>
            <person name="Pitluck S."/>
            <person name="Peters L."/>
            <person name="Ovchinnikova G."/>
            <person name="Lu M."/>
            <person name="Detter J.C."/>
            <person name="Han C."/>
            <person name="Tapia R."/>
            <person name="Land M."/>
            <person name="Hauser L."/>
            <person name="Kyrpides N."/>
            <person name="Ivanova N."/>
            <person name="Pagani I."/>
            <person name="Vogl K."/>
            <person name="Liu Z."/>
            <person name="Imhoff J."/>
            <person name="Thiel V."/>
            <person name="Frigaard N.-U."/>
            <person name="Bryant D."/>
            <person name="Woyke T."/>
        </authorList>
    </citation>
    <scope>NUCLEOTIDE SEQUENCE [LARGE SCALE GENOMIC DNA]</scope>
    <source>
        <strain evidence="8 9">8321</strain>
    </source>
</reference>
<dbReference type="PANTHER" id="PTHR10465:SF0">
    <property type="entry name" value="SARCALUMENIN"/>
    <property type="match status" value="1"/>
</dbReference>
<dbReference type="Proteomes" id="UP000010816">
    <property type="component" value="Chromosome"/>
</dbReference>
<dbReference type="InterPro" id="IPR027094">
    <property type="entry name" value="Mitofusin_fam"/>
</dbReference>
<keyword evidence="9" id="KW-1185">Reference proteome</keyword>
<feature type="transmembrane region" description="Helical" evidence="6">
    <location>
        <begin position="377"/>
        <end position="398"/>
    </location>
</feature>
<keyword evidence="2" id="KW-0547">Nucleotide-binding</keyword>
<keyword evidence="3" id="KW-0378">Hydrolase</keyword>
<dbReference type="PATRIC" id="fig|765912.4.peg.2193"/>
<sequence>MPSAASVVQQRLKNLEEHLERENPILLRAVESFRELDQVAYDMFLLESDESYSNQIPWWPLIAVLGTFSAGKSTFINHYLGESLQRTGNQAVDDRFTVICYSGGESGQALPGVALDSDPRFPLYHISGSIEEVASGEGKRTDAYIQMQTCTSEHLRGRILVDSPGFDADAQRTAILRIVDHIIDLSDLVLVFFDARHPEPGAMRDTLKHLVAETIRRPDSGKFLYILNQIDAAGREDNPEDVVAAWQRALGEHGLTAGRFYTIYSPDVAVAIEDENIRRRFETKRDRDLTDIHARMQNVEIERAYRIVGAIEKTAKNIAEETVPLLSQALQRWRSRTLTVDAIVFVPLLVLFMLWSINTGQWHGLSYDPAWLQGLSTIKGAVPVLVVALVLAIGFVHFRIRRWAANGVLPWLRQRVQAEGIRGKVVEAFIANTRPLRSVLFASPIGWHSASQERINRVKLDCDTYIQKLNDQFTNPSGAAEVRKRATAAASAL</sequence>
<dbReference type="GO" id="GO:0016020">
    <property type="term" value="C:membrane"/>
    <property type="evidence" value="ECO:0007669"/>
    <property type="project" value="UniProtKB-SubCell"/>
</dbReference>
<dbReference type="EMBL" id="CP003051">
    <property type="protein sequence ID" value="AGA90979.1"/>
    <property type="molecule type" value="Genomic_DNA"/>
</dbReference>
<dbReference type="eggNOG" id="COG0699">
    <property type="taxonomic scope" value="Bacteria"/>
</dbReference>
<keyword evidence="6" id="KW-0812">Transmembrane</keyword>
<dbReference type="AlphaFoldDB" id="L0H083"/>
<name>L0H083_9GAMM</name>
<evidence type="ECO:0000256" key="3">
    <source>
        <dbReference type="ARBA" id="ARBA00022801"/>
    </source>
</evidence>
<feature type="transmembrane region" description="Helical" evidence="6">
    <location>
        <begin position="338"/>
        <end position="357"/>
    </location>
</feature>
<organism evidence="8 9">
    <name type="scientific">Thioflavicoccus mobilis 8321</name>
    <dbReference type="NCBI Taxonomy" id="765912"/>
    <lineage>
        <taxon>Bacteria</taxon>
        <taxon>Pseudomonadati</taxon>
        <taxon>Pseudomonadota</taxon>
        <taxon>Gammaproteobacteria</taxon>
        <taxon>Chromatiales</taxon>
        <taxon>Chromatiaceae</taxon>
        <taxon>Thioflavicoccus</taxon>
    </lineage>
</organism>
<gene>
    <name evidence="8" type="ORF">Thimo_2232</name>
</gene>
<dbReference type="HOGENOM" id="CLU_533095_0_0_6"/>
<keyword evidence="4" id="KW-0342">GTP-binding</keyword>
<protein>
    <submittedName>
        <fullName evidence="8">Mg2+/Co2+ transporter</fullName>
    </submittedName>
</protein>
<evidence type="ECO:0000313" key="8">
    <source>
        <dbReference type="EMBL" id="AGA90979.1"/>
    </source>
</evidence>
<dbReference type="RefSeq" id="WP_015281116.1">
    <property type="nucleotide sequence ID" value="NC_019940.1"/>
</dbReference>
<evidence type="ECO:0000313" key="9">
    <source>
        <dbReference type="Proteomes" id="UP000010816"/>
    </source>
</evidence>
<dbReference type="InterPro" id="IPR027417">
    <property type="entry name" value="P-loop_NTPase"/>
</dbReference>
<dbReference type="KEGG" id="tmb:Thimo_2232"/>
<keyword evidence="6" id="KW-1133">Transmembrane helix</keyword>
<comment type="subcellular location">
    <subcellularLocation>
        <location evidence="1">Membrane</location>
    </subcellularLocation>
</comment>
<dbReference type="GO" id="GO:0008053">
    <property type="term" value="P:mitochondrial fusion"/>
    <property type="evidence" value="ECO:0007669"/>
    <property type="project" value="TreeGrafter"/>
</dbReference>
<accession>L0H083</accession>
<dbReference type="Gene3D" id="3.40.50.300">
    <property type="entry name" value="P-loop containing nucleotide triphosphate hydrolases"/>
    <property type="match status" value="1"/>
</dbReference>
<keyword evidence="5 6" id="KW-0472">Membrane</keyword>
<dbReference type="GO" id="GO:0003924">
    <property type="term" value="F:GTPase activity"/>
    <property type="evidence" value="ECO:0007669"/>
    <property type="project" value="InterPro"/>
</dbReference>
<evidence type="ECO:0000256" key="2">
    <source>
        <dbReference type="ARBA" id="ARBA00022741"/>
    </source>
</evidence>
<dbReference type="SUPFAM" id="SSF52540">
    <property type="entry name" value="P-loop containing nucleoside triphosphate hydrolases"/>
    <property type="match status" value="1"/>
</dbReference>
<evidence type="ECO:0000256" key="5">
    <source>
        <dbReference type="ARBA" id="ARBA00023136"/>
    </source>
</evidence>
<dbReference type="GO" id="GO:0005525">
    <property type="term" value="F:GTP binding"/>
    <property type="evidence" value="ECO:0007669"/>
    <property type="project" value="UniProtKB-KW"/>
</dbReference>
<evidence type="ECO:0000259" key="7">
    <source>
        <dbReference type="Pfam" id="PF00350"/>
    </source>
</evidence>
<evidence type="ECO:0000256" key="4">
    <source>
        <dbReference type="ARBA" id="ARBA00023134"/>
    </source>
</evidence>
<dbReference type="InterPro" id="IPR045063">
    <property type="entry name" value="Dynamin_N"/>
</dbReference>
<dbReference type="Pfam" id="PF00350">
    <property type="entry name" value="Dynamin_N"/>
    <property type="match status" value="1"/>
</dbReference>